<keyword evidence="8" id="KW-0249">Electron transport</keyword>
<dbReference type="RefSeq" id="WP_303542383.1">
    <property type="nucleotide sequence ID" value="NZ_JAUOTP010000004.1"/>
</dbReference>
<dbReference type="InterPro" id="IPR011577">
    <property type="entry name" value="Cyt_b561_bac/Ni-Hgenase"/>
</dbReference>
<dbReference type="PANTHER" id="PTHR30529:SF1">
    <property type="entry name" value="CYTOCHROME B561 HOMOLOG 2"/>
    <property type="match status" value="1"/>
</dbReference>
<keyword evidence="11 13" id="KW-0472">Membrane</keyword>
<evidence type="ECO:0000256" key="8">
    <source>
        <dbReference type="ARBA" id="ARBA00022982"/>
    </source>
</evidence>
<feature type="domain" description="Cytochrome b561 bacterial/Ni-hydrogenase" evidence="14">
    <location>
        <begin position="10"/>
        <end position="212"/>
    </location>
</feature>
<feature type="transmembrane region" description="Helical" evidence="13">
    <location>
        <begin position="85"/>
        <end position="106"/>
    </location>
</feature>
<keyword evidence="10" id="KW-0408">Iron</keyword>
<evidence type="ECO:0000256" key="11">
    <source>
        <dbReference type="ARBA" id="ARBA00023136"/>
    </source>
</evidence>
<dbReference type="SUPFAM" id="SSF81342">
    <property type="entry name" value="Transmembrane di-heme cytochromes"/>
    <property type="match status" value="1"/>
</dbReference>
<keyword evidence="9 13" id="KW-1133">Transmembrane helix</keyword>
<evidence type="ECO:0000256" key="2">
    <source>
        <dbReference type="ARBA" id="ARBA00004651"/>
    </source>
</evidence>
<feature type="transmembrane region" description="Helical" evidence="13">
    <location>
        <begin position="178"/>
        <end position="198"/>
    </location>
</feature>
<evidence type="ECO:0000256" key="9">
    <source>
        <dbReference type="ARBA" id="ARBA00022989"/>
    </source>
</evidence>
<evidence type="ECO:0000256" key="3">
    <source>
        <dbReference type="ARBA" id="ARBA00022448"/>
    </source>
</evidence>
<dbReference type="InterPro" id="IPR052168">
    <property type="entry name" value="Cytochrome_b561_oxidase"/>
</dbReference>
<comment type="subcellular location">
    <subcellularLocation>
        <location evidence="2">Cell membrane</location>
        <topology evidence="2">Multi-pass membrane protein</topology>
    </subcellularLocation>
</comment>
<evidence type="ECO:0000256" key="4">
    <source>
        <dbReference type="ARBA" id="ARBA00022475"/>
    </source>
</evidence>
<evidence type="ECO:0000313" key="15">
    <source>
        <dbReference type="EMBL" id="MDO6414846.1"/>
    </source>
</evidence>
<organism evidence="15 16">
    <name type="scientific">Sphingomonas natans</name>
    <dbReference type="NCBI Taxonomy" id="3063330"/>
    <lineage>
        <taxon>Bacteria</taxon>
        <taxon>Pseudomonadati</taxon>
        <taxon>Pseudomonadota</taxon>
        <taxon>Alphaproteobacteria</taxon>
        <taxon>Sphingomonadales</taxon>
        <taxon>Sphingomonadaceae</taxon>
        <taxon>Sphingomonas</taxon>
    </lineage>
</organism>
<evidence type="ECO:0000256" key="5">
    <source>
        <dbReference type="ARBA" id="ARBA00022617"/>
    </source>
</evidence>
<evidence type="ECO:0000256" key="13">
    <source>
        <dbReference type="SAM" id="Phobius"/>
    </source>
</evidence>
<comment type="caution">
    <text evidence="15">The sequence shown here is derived from an EMBL/GenBank/DDBJ whole genome shotgun (WGS) entry which is preliminary data.</text>
</comment>
<feature type="transmembrane region" description="Helical" evidence="13">
    <location>
        <begin position="43"/>
        <end position="64"/>
    </location>
</feature>
<accession>A0ABT8Y932</accession>
<proteinExistence type="inferred from homology"/>
<evidence type="ECO:0000256" key="1">
    <source>
        <dbReference type="ARBA" id="ARBA00001970"/>
    </source>
</evidence>
<keyword evidence="5" id="KW-0349">Heme</keyword>
<dbReference type="Proteomes" id="UP001169764">
    <property type="component" value="Unassembled WGS sequence"/>
</dbReference>
<keyword evidence="6 13" id="KW-0812">Transmembrane</keyword>
<feature type="transmembrane region" description="Helical" evidence="13">
    <location>
        <begin position="12"/>
        <end position="31"/>
    </location>
</feature>
<evidence type="ECO:0000256" key="7">
    <source>
        <dbReference type="ARBA" id="ARBA00022723"/>
    </source>
</evidence>
<dbReference type="Pfam" id="PF01292">
    <property type="entry name" value="Ni_hydr_CYTB"/>
    <property type="match status" value="1"/>
</dbReference>
<dbReference type="InterPro" id="IPR016174">
    <property type="entry name" value="Di-haem_cyt_TM"/>
</dbReference>
<evidence type="ECO:0000256" key="12">
    <source>
        <dbReference type="ARBA" id="ARBA00037975"/>
    </source>
</evidence>
<evidence type="ECO:0000256" key="10">
    <source>
        <dbReference type="ARBA" id="ARBA00023004"/>
    </source>
</evidence>
<evidence type="ECO:0000256" key="6">
    <source>
        <dbReference type="ARBA" id="ARBA00022692"/>
    </source>
</evidence>
<dbReference type="EMBL" id="JAUOTP010000004">
    <property type="protein sequence ID" value="MDO6414846.1"/>
    <property type="molecule type" value="Genomic_DNA"/>
</dbReference>
<name>A0ABT8Y932_9SPHN</name>
<protein>
    <submittedName>
        <fullName evidence="15">Cytochrome b/b6 domain-containing protein</fullName>
    </submittedName>
</protein>
<comment type="cofactor">
    <cofactor evidence="1">
        <name>heme b</name>
        <dbReference type="ChEBI" id="CHEBI:60344"/>
    </cofactor>
</comment>
<evidence type="ECO:0000313" key="16">
    <source>
        <dbReference type="Proteomes" id="UP001169764"/>
    </source>
</evidence>
<keyword evidence="16" id="KW-1185">Reference proteome</keyword>
<keyword evidence="3" id="KW-0813">Transport</keyword>
<dbReference type="PANTHER" id="PTHR30529">
    <property type="entry name" value="CYTOCHROME B561"/>
    <property type="match status" value="1"/>
</dbReference>
<keyword evidence="7" id="KW-0479">Metal-binding</keyword>
<comment type="similarity">
    <text evidence="12">Belongs to the cytochrome b561 family.</text>
</comment>
<sequence length="224" mass="24942">MATRYTDSARYTRVAMWLHWLIALAIFYNLASGLLRPIMPRGFFLWHISSGITILALTIVRVVWRLTHKPPPFLPMKKWEANMAHVVHFLLYCAMVLLPFSGWALVSANPPIGSPGADYAAAQRAAKAPPGAPAPAPRKPIMVWNAFALPLIGPVNEIGRAPEGVAEQRELHERIEKFHLIGGWLLLALLVLHIGGALKHQFADREPELDRMGLGHPGRRRVTP</sequence>
<reference evidence="15" key="1">
    <citation type="submission" date="2023-07" db="EMBL/GenBank/DDBJ databases">
        <authorList>
            <person name="Kim M."/>
        </authorList>
    </citation>
    <scope>NUCLEOTIDE SEQUENCE</scope>
    <source>
        <strain evidence="15">BIUV-7</strain>
    </source>
</reference>
<evidence type="ECO:0000259" key="14">
    <source>
        <dbReference type="Pfam" id="PF01292"/>
    </source>
</evidence>
<keyword evidence="4" id="KW-1003">Cell membrane</keyword>
<gene>
    <name evidence="15" type="ORF">Q4F19_10685</name>
</gene>